<dbReference type="GO" id="GO:0042910">
    <property type="term" value="F:xenobiotic transmembrane transporter activity"/>
    <property type="evidence" value="ECO:0007669"/>
    <property type="project" value="InterPro"/>
</dbReference>
<feature type="transmembrane region" description="Helical" evidence="10">
    <location>
        <begin position="99"/>
        <end position="118"/>
    </location>
</feature>
<dbReference type="Pfam" id="PF01554">
    <property type="entry name" value="MatE"/>
    <property type="match status" value="2"/>
</dbReference>
<dbReference type="CDD" id="cd13131">
    <property type="entry name" value="MATE_NorM_like"/>
    <property type="match status" value="1"/>
</dbReference>
<evidence type="ECO:0000256" key="8">
    <source>
        <dbReference type="ARBA" id="ARBA00023136"/>
    </source>
</evidence>
<sequence length="460" mass="48837">MSVTMPPASAAGHSWLSHFRETFALGIPLIGAQLAQQGINATDIFILGQLSALDLAAAVLATQYYFTIFIFGMGLAIAVMPMVAQAYGRGDEVAVRRSMRMGMWASIIYSVLSLPLFFRAEPILLALGQEPDVAARAAQYLFVVGFALFPALLFQVLRSLVSATGHARVVLWVSMLTLVVNAVVAYGLVLGGFGMPQIGIRGAAIATFVGQAFGFLYLVAYIGRDAMLARYALFVRFWKPDWQALKEVVLLGLPIGISVLAEVSMFTISSVLMGQFGTVPLAAHGIAIQLSSITFMVPLGLSQAATVRVGVFHGANDRANVKRASAIVMVVAIGFAVASGLAFAFAPRALSSLFIDVSLPDAAAVVAYAAPLIVIAALFQLLDTAQVIVNGLLRGLKDTRIPMVLVLIAYWIIGLPVAWLLAFPAGLGGKGIWTGFLCGLGAAAVMLSIRYWRLLKKAEG</sequence>
<feature type="transmembrane region" description="Helical" evidence="10">
    <location>
        <begin position="64"/>
        <end position="87"/>
    </location>
</feature>
<keyword evidence="12" id="KW-1185">Reference proteome</keyword>
<evidence type="ECO:0000256" key="6">
    <source>
        <dbReference type="ARBA" id="ARBA00022989"/>
    </source>
</evidence>
<dbReference type="RefSeq" id="WP_138747921.1">
    <property type="nucleotide sequence ID" value="NZ_VCLB01000004.1"/>
</dbReference>
<feature type="transmembrane region" description="Helical" evidence="10">
    <location>
        <begin position="169"/>
        <end position="190"/>
    </location>
</feature>
<feature type="transmembrane region" description="Helical" evidence="10">
    <location>
        <begin position="202"/>
        <end position="223"/>
    </location>
</feature>
<feature type="transmembrane region" description="Helical" evidence="10">
    <location>
        <begin position="281"/>
        <end position="305"/>
    </location>
</feature>
<feature type="transmembrane region" description="Helical" evidence="10">
    <location>
        <begin position="244"/>
        <end position="261"/>
    </location>
</feature>
<evidence type="ECO:0000256" key="5">
    <source>
        <dbReference type="ARBA" id="ARBA00022692"/>
    </source>
</evidence>
<reference evidence="11 12" key="1">
    <citation type="submission" date="2019-06" db="EMBL/GenBank/DDBJ databases">
        <title>Martelella lutilitoris sp. nov., isolated from a tidal mudflat.</title>
        <authorList>
            <person name="Kim Y.-J."/>
        </authorList>
    </citation>
    <scope>NUCLEOTIDE SEQUENCE [LARGE SCALE GENOMIC DNA]</scope>
    <source>
        <strain evidence="11 12">GH2-6</strain>
    </source>
</reference>
<proteinExistence type="predicted"/>
<keyword evidence="7" id="KW-0406">Ion transport</keyword>
<evidence type="ECO:0000313" key="12">
    <source>
        <dbReference type="Proteomes" id="UP000307874"/>
    </source>
</evidence>
<dbReference type="NCBIfam" id="TIGR00797">
    <property type="entry name" value="matE"/>
    <property type="match status" value="1"/>
</dbReference>
<comment type="caution">
    <text evidence="11">The sequence shown here is derived from an EMBL/GenBank/DDBJ whole genome shotgun (WGS) entry which is preliminary data.</text>
</comment>
<evidence type="ECO:0000256" key="1">
    <source>
        <dbReference type="ARBA" id="ARBA00004429"/>
    </source>
</evidence>
<feature type="transmembrane region" description="Helical" evidence="10">
    <location>
        <begin position="326"/>
        <end position="350"/>
    </location>
</feature>
<evidence type="ECO:0000256" key="7">
    <source>
        <dbReference type="ARBA" id="ARBA00023065"/>
    </source>
</evidence>
<name>A0A5C4JRX4_9HYPH</name>
<dbReference type="GO" id="GO:0005886">
    <property type="term" value="C:plasma membrane"/>
    <property type="evidence" value="ECO:0007669"/>
    <property type="project" value="UniProtKB-SubCell"/>
</dbReference>
<dbReference type="AlphaFoldDB" id="A0A5C4JRX4"/>
<evidence type="ECO:0000256" key="4">
    <source>
        <dbReference type="ARBA" id="ARBA00022475"/>
    </source>
</evidence>
<evidence type="ECO:0000313" key="11">
    <source>
        <dbReference type="EMBL" id="TNB48215.1"/>
    </source>
</evidence>
<keyword evidence="6 10" id="KW-1133">Transmembrane helix</keyword>
<evidence type="ECO:0000256" key="10">
    <source>
        <dbReference type="SAM" id="Phobius"/>
    </source>
</evidence>
<gene>
    <name evidence="11" type="ORF">FF124_07725</name>
</gene>
<dbReference type="GO" id="GO:0006811">
    <property type="term" value="P:monoatomic ion transport"/>
    <property type="evidence" value="ECO:0007669"/>
    <property type="project" value="UniProtKB-KW"/>
</dbReference>
<feature type="transmembrane region" description="Helical" evidence="10">
    <location>
        <begin position="138"/>
        <end position="157"/>
    </location>
</feature>
<dbReference type="InterPro" id="IPR002528">
    <property type="entry name" value="MATE_fam"/>
</dbReference>
<dbReference type="InterPro" id="IPR050222">
    <property type="entry name" value="MATE_MdtK"/>
</dbReference>
<keyword evidence="2" id="KW-0813">Transport</keyword>
<organism evidence="11 12">
    <name type="scientific">Martelella lutilitoris</name>
    <dbReference type="NCBI Taxonomy" id="2583532"/>
    <lineage>
        <taxon>Bacteria</taxon>
        <taxon>Pseudomonadati</taxon>
        <taxon>Pseudomonadota</taxon>
        <taxon>Alphaproteobacteria</taxon>
        <taxon>Hyphomicrobiales</taxon>
        <taxon>Aurantimonadaceae</taxon>
        <taxon>Martelella</taxon>
    </lineage>
</organism>
<dbReference type="PANTHER" id="PTHR43298">
    <property type="entry name" value="MULTIDRUG RESISTANCE PROTEIN NORM-RELATED"/>
    <property type="match status" value="1"/>
</dbReference>
<dbReference type="Proteomes" id="UP000307874">
    <property type="component" value="Unassembled WGS sequence"/>
</dbReference>
<feature type="transmembrane region" description="Helical" evidence="10">
    <location>
        <begin position="403"/>
        <end position="425"/>
    </location>
</feature>
<dbReference type="InterPro" id="IPR048279">
    <property type="entry name" value="MdtK-like"/>
</dbReference>
<accession>A0A5C4JRX4</accession>
<dbReference type="PIRSF" id="PIRSF006603">
    <property type="entry name" value="DinF"/>
    <property type="match status" value="1"/>
</dbReference>
<dbReference type="GO" id="GO:0015297">
    <property type="term" value="F:antiporter activity"/>
    <property type="evidence" value="ECO:0007669"/>
    <property type="project" value="UniProtKB-KW"/>
</dbReference>
<feature type="transmembrane region" description="Helical" evidence="10">
    <location>
        <begin position="362"/>
        <end position="382"/>
    </location>
</feature>
<evidence type="ECO:0000256" key="3">
    <source>
        <dbReference type="ARBA" id="ARBA00022449"/>
    </source>
</evidence>
<keyword evidence="4" id="KW-1003">Cell membrane</keyword>
<dbReference type="PANTHER" id="PTHR43298:SF2">
    <property type="entry name" value="FMN_FAD EXPORTER YEEO-RELATED"/>
    <property type="match status" value="1"/>
</dbReference>
<dbReference type="OrthoDB" id="9780160at2"/>
<keyword evidence="3" id="KW-0050">Antiport</keyword>
<dbReference type="EMBL" id="VCLB01000004">
    <property type="protein sequence ID" value="TNB48215.1"/>
    <property type="molecule type" value="Genomic_DNA"/>
</dbReference>
<keyword evidence="5 10" id="KW-0812">Transmembrane</keyword>
<feature type="transmembrane region" description="Helical" evidence="10">
    <location>
        <begin position="431"/>
        <end position="452"/>
    </location>
</feature>
<comment type="subcellular location">
    <subcellularLocation>
        <location evidence="1">Cell inner membrane</location>
        <topology evidence="1">Multi-pass membrane protein</topology>
    </subcellularLocation>
</comment>
<keyword evidence="8 10" id="KW-0472">Membrane</keyword>
<protein>
    <recommendedName>
        <fullName evidence="9">Multidrug-efflux transporter</fullName>
    </recommendedName>
</protein>
<evidence type="ECO:0000256" key="9">
    <source>
        <dbReference type="ARBA" id="ARBA00031636"/>
    </source>
</evidence>
<evidence type="ECO:0000256" key="2">
    <source>
        <dbReference type="ARBA" id="ARBA00022448"/>
    </source>
</evidence>